<protein>
    <submittedName>
        <fullName evidence="1">Uncharacterized protein</fullName>
    </submittedName>
</protein>
<dbReference type="PROSITE" id="PS50089">
    <property type="entry name" value="ZF_RING_2"/>
    <property type="match status" value="1"/>
</dbReference>
<sequence>MLPKNFYRYPPEIHDYIVIGYVIFLVIVCLTAITVIFCLTKQIFLIVYLFPVMLSWGMALIVMFVLYNIVTFVHKIRKTETKLKCKQNMLIGLTAIFLVGIEPRVMTFCFLYQPAHPFATGYLLFLSLFIMPILYYIFISESKVKCVVVNPHHKKIAQIIGSIHFLILMITILIGSFFEQPKVFNVIAAELILSLICASTMIEFVAVLKGTVELRRVKDVQEMQTLNCAADIEGDAKVLEIIARNIELVRTRLECKICFQHYYKNRIPRMLKECGHTVCEKCADMLLEMTHKQHVFCPFCQKVTLVHGPASLLPKNFTILDMIAERE</sequence>
<reference evidence="1" key="1">
    <citation type="submission" date="2007-07" db="EMBL/GenBank/DDBJ databases">
        <title>PCAP assembly of the Caenorhabditis remanei genome.</title>
        <authorList>
            <consortium name="The Caenorhabditis remanei Sequencing Consortium"/>
            <person name="Wilson R.K."/>
        </authorList>
    </citation>
    <scope>NUCLEOTIDE SEQUENCE [LARGE SCALE GENOMIC DNA]</scope>
    <source>
        <strain evidence="1">PB4641</strain>
    </source>
</reference>
<dbReference type="Pfam" id="PF14634">
    <property type="entry name" value="zf-RING_5"/>
    <property type="match status" value="1"/>
</dbReference>
<dbReference type="SMART" id="SM00184">
    <property type="entry name" value="RING"/>
    <property type="match status" value="1"/>
</dbReference>
<dbReference type="EMBL" id="DS268546">
    <property type="protein sequence ID" value="EFO88427.1"/>
    <property type="molecule type" value="Genomic_DNA"/>
</dbReference>
<gene>
    <name evidence="1" type="ORF">CRE_10565</name>
</gene>
<accession>E3N7A6</accession>
<dbReference type="PANTHER" id="PTHR47156:SF7">
    <property type="entry name" value="RING-TYPE DOMAIN-CONTAINING PROTEIN"/>
    <property type="match status" value="1"/>
</dbReference>
<dbReference type="OrthoDB" id="111250at2759"/>
<dbReference type="InterPro" id="IPR001841">
    <property type="entry name" value="Znf_RING"/>
</dbReference>
<dbReference type="KEGG" id="crq:GCK72_016492"/>
<dbReference type="InterPro" id="IPR052667">
    <property type="entry name" value="E3_ubiquitin-ligase_RING"/>
</dbReference>
<dbReference type="InterPro" id="IPR017907">
    <property type="entry name" value="Znf_RING_CS"/>
</dbReference>
<organism evidence="2">
    <name type="scientific">Caenorhabditis remanei</name>
    <name type="common">Caenorhabditis vulgaris</name>
    <dbReference type="NCBI Taxonomy" id="31234"/>
    <lineage>
        <taxon>Eukaryota</taxon>
        <taxon>Metazoa</taxon>
        <taxon>Ecdysozoa</taxon>
        <taxon>Nematoda</taxon>
        <taxon>Chromadorea</taxon>
        <taxon>Rhabditida</taxon>
        <taxon>Rhabditina</taxon>
        <taxon>Rhabditomorpha</taxon>
        <taxon>Rhabditoidea</taxon>
        <taxon>Rhabditidae</taxon>
        <taxon>Peloderinae</taxon>
        <taxon>Caenorhabditis</taxon>
    </lineage>
</organism>
<evidence type="ECO:0000313" key="2">
    <source>
        <dbReference type="Proteomes" id="UP000008281"/>
    </source>
</evidence>
<dbReference type="InterPro" id="IPR013083">
    <property type="entry name" value="Znf_RING/FYVE/PHD"/>
</dbReference>
<dbReference type="AlphaFoldDB" id="E3N7A6"/>
<dbReference type="GeneID" id="9813239"/>
<name>E3N7A6_CAERE</name>
<evidence type="ECO:0000313" key="1">
    <source>
        <dbReference type="EMBL" id="EFO88427.1"/>
    </source>
</evidence>
<dbReference type="PROSITE" id="PS00518">
    <property type="entry name" value="ZF_RING_1"/>
    <property type="match status" value="1"/>
</dbReference>
<dbReference type="Gene3D" id="3.30.40.10">
    <property type="entry name" value="Zinc/RING finger domain, C3HC4 (zinc finger)"/>
    <property type="match status" value="1"/>
</dbReference>
<dbReference type="eggNOG" id="KOG4185">
    <property type="taxonomic scope" value="Eukaryota"/>
</dbReference>
<dbReference type="HOGENOM" id="CLU_051246_0_0_1"/>
<dbReference type="PANTHER" id="PTHR47156">
    <property type="entry name" value="PROTEIN CBG20824"/>
    <property type="match status" value="1"/>
</dbReference>
<dbReference type="CTD" id="9813239"/>
<keyword evidence="2" id="KW-1185">Reference proteome</keyword>
<dbReference type="OMA" id="ICASTMI"/>
<dbReference type="SUPFAM" id="SSF57850">
    <property type="entry name" value="RING/U-box"/>
    <property type="match status" value="1"/>
</dbReference>
<proteinExistence type="predicted"/>
<dbReference type="STRING" id="31234.E3N7A6"/>
<dbReference type="RefSeq" id="XP_003095710.2">
    <property type="nucleotide sequence ID" value="XM_003095662.2"/>
</dbReference>
<dbReference type="Proteomes" id="UP000008281">
    <property type="component" value="Unassembled WGS sequence"/>
</dbReference>